<dbReference type="Pfam" id="PF07690">
    <property type="entry name" value="MFS_1"/>
    <property type="match status" value="1"/>
</dbReference>
<feature type="transmembrane region" description="Helical" evidence="7">
    <location>
        <begin position="72"/>
        <end position="94"/>
    </location>
</feature>
<comment type="subcellular location">
    <subcellularLocation>
        <location evidence="1">Cell membrane</location>
        <topology evidence="1">Multi-pass membrane protein</topology>
    </subcellularLocation>
</comment>
<keyword evidence="10" id="KW-1185">Reference proteome</keyword>
<evidence type="ECO:0000256" key="5">
    <source>
        <dbReference type="ARBA" id="ARBA00022989"/>
    </source>
</evidence>
<evidence type="ECO:0000256" key="4">
    <source>
        <dbReference type="ARBA" id="ARBA00022692"/>
    </source>
</evidence>
<dbReference type="CDD" id="cd06173">
    <property type="entry name" value="MFS_MefA_like"/>
    <property type="match status" value="1"/>
</dbReference>
<feature type="transmembrane region" description="Helical" evidence="7">
    <location>
        <begin position="168"/>
        <end position="187"/>
    </location>
</feature>
<sequence length="456" mass="50413">MQTFLIIWIGQVVSLFGSKLTEFALGFWILEQTYQETGTISQFALTILLIYLPKVIISPVAGVLIDRWNRRYAMILSDSVSGIITLVVMLLVFTGKLQVWHIYVAVTINSAFGAFQLPAYLAAIAQLVPKENFSRANGMVQASSGAAKIAAPFVAGLLMKMFGIEAVLFIDLTTFVVALITLLGVRFPNHKRASHRKTKIIEQIVNETLSAWNYIVARTSLLKLLSFIAISYFTTGMLEVVLWPLLYKPDSTTELGSVLSIGGFGMLLGSILMTVWNGPKYLVKTIIIFVGIQGIIILLSGLKISIIVVGIGVFCYLFSLPIIVSCNQTIWQRKIPPRLQGRIFALQQTIERSLAICAYLLAGPLVDRVLNPLMNENGFLAHSIGKIIGTGLGQGIALLLILLGLVNLVAAAIAWRQPRLQKLEKELPDLGKSNFKFEQFDLTEHHNSEYHLHKSN</sequence>
<feature type="transmembrane region" description="Helical" evidence="7">
    <location>
        <begin position="224"/>
        <end position="246"/>
    </location>
</feature>
<feature type="transmembrane region" description="Helical" evidence="7">
    <location>
        <begin position="100"/>
        <end position="124"/>
    </location>
</feature>
<keyword evidence="6 7" id="KW-0472">Membrane</keyword>
<dbReference type="KEGG" id="scs:Sta7437_0274"/>
<dbReference type="PANTHER" id="PTHR43266">
    <property type="entry name" value="MACROLIDE-EFFLUX PROTEIN"/>
    <property type="match status" value="1"/>
</dbReference>
<dbReference type="InterPro" id="IPR020846">
    <property type="entry name" value="MFS_dom"/>
</dbReference>
<feature type="transmembrane region" description="Helical" evidence="7">
    <location>
        <begin position="42"/>
        <end position="65"/>
    </location>
</feature>
<feature type="transmembrane region" description="Helical" evidence="7">
    <location>
        <begin position="258"/>
        <end position="276"/>
    </location>
</feature>
<dbReference type="GO" id="GO:0022857">
    <property type="term" value="F:transmembrane transporter activity"/>
    <property type="evidence" value="ECO:0007669"/>
    <property type="project" value="InterPro"/>
</dbReference>
<dbReference type="Gene3D" id="1.20.1250.20">
    <property type="entry name" value="MFS general substrate transporter like domains"/>
    <property type="match status" value="1"/>
</dbReference>
<dbReference type="STRING" id="111780.Sta7437_0274"/>
<evidence type="ECO:0000256" key="1">
    <source>
        <dbReference type="ARBA" id="ARBA00004651"/>
    </source>
</evidence>
<evidence type="ECO:0000256" key="7">
    <source>
        <dbReference type="SAM" id="Phobius"/>
    </source>
</evidence>
<reference evidence="10" key="1">
    <citation type="journal article" date="2013" name="Proc. Natl. Acad. Sci. U.S.A.">
        <title>Improving the coverage of the cyanobacterial phylum using diversity-driven genome sequencing.</title>
        <authorList>
            <person name="Shih P.M."/>
            <person name="Wu D."/>
            <person name="Latifi A."/>
            <person name="Axen S.D."/>
            <person name="Fewer D.P."/>
            <person name="Talla E."/>
            <person name="Calteau A."/>
            <person name="Cai F."/>
            <person name="Tandeau de Marsac N."/>
            <person name="Rippka R."/>
            <person name="Herdman M."/>
            <person name="Sivonen K."/>
            <person name="Coursin T."/>
            <person name="Laurent T."/>
            <person name="Goodwin L."/>
            <person name="Nolan M."/>
            <person name="Davenport K.W."/>
            <person name="Han C.S."/>
            <person name="Rubin E.M."/>
            <person name="Eisen J.A."/>
            <person name="Woyke T."/>
            <person name="Gugger M."/>
            <person name="Kerfeld C.A."/>
        </authorList>
    </citation>
    <scope>NUCLEOTIDE SEQUENCE [LARGE SCALE GENOMIC DNA]</scope>
    <source>
        <strain evidence="10">ATCC 29371 / PCC 7437</strain>
    </source>
</reference>
<feature type="transmembrane region" description="Helical" evidence="7">
    <location>
        <begin position="306"/>
        <end position="331"/>
    </location>
</feature>
<dbReference type="RefSeq" id="WP_015191562.1">
    <property type="nucleotide sequence ID" value="NC_019748.1"/>
</dbReference>
<dbReference type="EMBL" id="CP003653">
    <property type="protein sequence ID" value="AFZ33889.1"/>
    <property type="molecule type" value="Genomic_DNA"/>
</dbReference>
<organism evidence="9 10">
    <name type="scientific">Stanieria cyanosphaera (strain ATCC 29371 / PCC 7437)</name>
    <dbReference type="NCBI Taxonomy" id="111780"/>
    <lineage>
        <taxon>Bacteria</taxon>
        <taxon>Bacillati</taxon>
        <taxon>Cyanobacteriota</taxon>
        <taxon>Cyanophyceae</taxon>
        <taxon>Pleurocapsales</taxon>
        <taxon>Dermocarpellaceae</taxon>
        <taxon>Stanieria</taxon>
    </lineage>
</organism>
<dbReference type="PROSITE" id="PS50850">
    <property type="entry name" value="MFS"/>
    <property type="match status" value="1"/>
</dbReference>
<dbReference type="AlphaFoldDB" id="K9XP76"/>
<keyword evidence="4 7" id="KW-0812">Transmembrane</keyword>
<keyword evidence="2" id="KW-0813">Transport</keyword>
<dbReference type="HOGENOM" id="CLU_034180_16_0_3"/>
<evidence type="ECO:0000313" key="10">
    <source>
        <dbReference type="Proteomes" id="UP000010473"/>
    </source>
</evidence>
<proteinExistence type="predicted"/>
<feature type="domain" description="Major facilitator superfamily (MFS) profile" evidence="8">
    <location>
        <begin position="1"/>
        <end position="191"/>
    </location>
</feature>
<evidence type="ECO:0000313" key="9">
    <source>
        <dbReference type="EMBL" id="AFZ33889.1"/>
    </source>
</evidence>
<dbReference type="GO" id="GO:0005886">
    <property type="term" value="C:plasma membrane"/>
    <property type="evidence" value="ECO:0007669"/>
    <property type="project" value="UniProtKB-SubCell"/>
</dbReference>
<keyword evidence="5 7" id="KW-1133">Transmembrane helix</keyword>
<feature type="transmembrane region" description="Helical" evidence="7">
    <location>
        <begin position="281"/>
        <end position="300"/>
    </location>
</feature>
<dbReference type="OrthoDB" id="9775268at2"/>
<keyword evidence="3" id="KW-1003">Cell membrane</keyword>
<protein>
    <submittedName>
        <fullName evidence="9">Major facilitator superfamily MFS_1</fullName>
    </submittedName>
</protein>
<accession>K9XP76</accession>
<name>K9XP76_STAC7</name>
<evidence type="ECO:0000259" key="8">
    <source>
        <dbReference type="PROSITE" id="PS50850"/>
    </source>
</evidence>
<evidence type="ECO:0000256" key="2">
    <source>
        <dbReference type="ARBA" id="ARBA00022448"/>
    </source>
</evidence>
<gene>
    <name evidence="9" type="ordered locus">Sta7437_0274</name>
</gene>
<dbReference type="Proteomes" id="UP000010473">
    <property type="component" value="Chromosome"/>
</dbReference>
<evidence type="ECO:0000256" key="3">
    <source>
        <dbReference type="ARBA" id="ARBA00022475"/>
    </source>
</evidence>
<feature type="transmembrane region" description="Helical" evidence="7">
    <location>
        <begin position="7"/>
        <end position="30"/>
    </location>
</feature>
<dbReference type="PANTHER" id="PTHR43266:SF2">
    <property type="entry name" value="MAJOR FACILITATOR SUPERFAMILY (MFS) PROFILE DOMAIN-CONTAINING PROTEIN"/>
    <property type="match status" value="1"/>
</dbReference>
<dbReference type="eggNOG" id="COG2814">
    <property type="taxonomic scope" value="Bacteria"/>
</dbReference>
<evidence type="ECO:0000256" key="6">
    <source>
        <dbReference type="ARBA" id="ARBA00023136"/>
    </source>
</evidence>
<feature type="transmembrane region" description="Helical" evidence="7">
    <location>
        <begin position="145"/>
        <end position="162"/>
    </location>
</feature>
<dbReference type="InterPro" id="IPR036259">
    <property type="entry name" value="MFS_trans_sf"/>
</dbReference>
<dbReference type="InterPro" id="IPR011701">
    <property type="entry name" value="MFS"/>
</dbReference>
<dbReference type="SUPFAM" id="SSF103473">
    <property type="entry name" value="MFS general substrate transporter"/>
    <property type="match status" value="1"/>
</dbReference>
<feature type="transmembrane region" description="Helical" evidence="7">
    <location>
        <begin position="391"/>
        <end position="415"/>
    </location>
</feature>